<reference evidence="1 2" key="1">
    <citation type="submission" date="2024-09" db="EMBL/GenBank/DDBJ databases">
        <authorList>
            <person name="Sun Q."/>
            <person name="Mori K."/>
        </authorList>
    </citation>
    <scope>NUCLEOTIDE SEQUENCE [LARGE SCALE GENOMIC DNA]</scope>
    <source>
        <strain evidence="1 2">JCM 1334</strain>
    </source>
</reference>
<dbReference type="Proteomes" id="UP001589702">
    <property type="component" value="Unassembled WGS sequence"/>
</dbReference>
<accession>A0ABV5XVS0</accession>
<organism evidence="1 2">
    <name type="scientific">Arthrobacter ramosus</name>
    <dbReference type="NCBI Taxonomy" id="1672"/>
    <lineage>
        <taxon>Bacteria</taxon>
        <taxon>Bacillati</taxon>
        <taxon>Actinomycetota</taxon>
        <taxon>Actinomycetes</taxon>
        <taxon>Micrococcales</taxon>
        <taxon>Micrococcaceae</taxon>
        <taxon>Arthrobacter</taxon>
    </lineage>
</organism>
<evidence type="ECO:0000313" key="1">
    <source>
        <dbReference type="EMBL" id="MFB9818850.1"/>
    </source>
</evidence>
<name>A0ABV5XVS0_ARTRM</name>
<dbReference type="RefSeq" id="WP_234749187.1">
    <property type="nucleotide sequence ID" value="NZ_BAAAWN010000001.1"/>
</dbReference>
<protein>
    <recommendedName>
        <fullName evidence="3">SMODS and SLOG-associating 2TM effector domain-containing protein</fullName>
    </recommendedName>
</protein>
<comment type="caution">
    <text evidence="1">The sequence shown here is derived from an EMBL/GenBank/DDBJ whole genome shotgun (WGS) entry which is preliminary data.</text>
</comment>
<sequence length="137" mass="14914">MVGLATTALLAFLGQSKAPPDPAQSALLTLVAAIFQGFSVFTFSKTGRADPSLARTAFRKLLKLRDRAADMRTLAEIAFENQRPPAELKKAIGLLSVHASYVEEGLIESAEIWVEFHPAAQQLASQQNEETFVDVQN</sequence>
<evidence type="ECO:0008006" key="3">
    <source>
        <dbReference type="Google" id="ProtNLM"/>
    </source>
</evidence>
<proteinExistence type="predicted"/>
<evidence type="ECO:0000313" key="2">
    <source>
        <dbReference type="Proteomes" id="UP001589702"/>
    </source>
</evidence>
<gene>
    <name evidence="1" type="ORF">ACFFP1_04965</name>
</gene>
<dbReference type="EMBL" id="JBHMBC010000007">
    <property type="protein sequence ID" value="MFB9818850.1"/>
    <property type="molecule type" value="Genomic_DNA"/>
</dbReference>
<keyword evidence="2" id="KW-1185">Reference proteome</keyword>